<gene>
    <name evidence="4" type="ORF">FGG12_14220</name>
</gene>
<dbReference type="PROSITE" id="PS51257">
    <property type="entry name" value="PROKAR_LIPOPROTEIN"/>
    <property type="match status" value="1"/>
</dbReference>
<keyword evidence="5" id="KW-1185">Reference proteome</keyword>
<evidence type="ECO:0000256" key="1">
    <source>
        <dbReference type="ARBA" id="ARBA00005564"/>
    </source>
</evidence>
<dbReference type="Gene3D" id="2.130.10.10">
    <property type="entry name" value="YVTN repeat-like/Quinoprotein amine dehydrogenase"/>
    <property type="match status" value="3"/>
</dbReference>
<dbReference type="Pfam" id="PF10282">
    <property type="entry name" value="Lactonase"/>
    <property type="match status" value="2"/>
</dbReference>
<dbReference type="InterPro" id="IPR019405">
    <property type="entry name" value="Lactonase_7-beta_prop"/>
</dbReference>
<feature type="chain" id="PRO_5047114680" evidence="3">
    <location>
        <begin position="27"/>
        <end position="664"/>
    </location>
</feature>
<evidence type="ECO:0000256" key="3">
    <source>
        <dbReference type="SAM" id="SignalP"/>
    </source>
</evidence>
<protein>
    <submittedName>
        <fullName evidence="4">Lactonase family protein</fullName>
    </submittedName>
</protein>
<evidence type="ECO:0000256" key="2">
    <source>
        <dbReference type="ARBA" id="ARBA00022526"/>
    </source>
</evidence>
<dbReference type="InterPro" id="IPR015943">
    <property type="entry name" value="WD40/YVTN_repeat-like_dom_sf"/>
</dbReference>
<organism evidence="4 5">
    <name type="scientific">Cupriavidus campinensis</name>
    <dbReference type="NCBI Taxonomy" id="151783"/>
    <lineage>
        <taxon>Bacteria</taxon>
        <taxon>Pseudomonadati</taxon>
        <taxon>Pseudomonadota</taxon>
        <taxon>Betaproteobacteria</taxon>
        <taxon>Burkholderiales</taxon>
        <taxon>Burkholderiaceae</taxon>
        <taxon>Cupriavidus</taxon>
    </lineage>
</organism>
<keyword evidence="2" id="KW-0119">Carbohydrate metabolism</keyword>
<proteinExistence type="inferred from homology"/>
<sequence length="664" mass="65857">MFPRFSAGARAFGMALLAAAVLTACGSDDNTTPAPSATPAATKVVVDTTSGAPVAGSNLTLKATLLAADGSEVKGASFAWTSSDESVAVVTAASDKAPAGVSASVFVGTYATVQTRNAGEVDITATATLADGSRATSVTHLVVQAAPAKSYTLTLSPANLTVTAGAAPQTVTAAVRRSDGVDGIADLTNWTWNTADATFPVTAAADGHSAQVSSPSSATLAGSAVLAACADAPTGTRLCANAALARPAAPPPTYSVGGTVSGLAAGKSLQLAGVNGDAAVVSADGAFTVSSGLADASNYTVTVFAQPAGQTCTIQNDSGTIAAANVTNVAITCVQAQFVVVANRLDRTLSVYRIDPVTGALAAVPDSPFPTVNEVNDIAFLPSGRVGYAVMVDNNAIVPFQLDAATGRLTMIAAASAPTPLAPQVVAVDPTGRYVYVGGVGTLTSFAINPVTQAAELTSSLSAGGSASAGGVAVSADGQNVYATSIAADALWHAPVSAATGSLTFAYTRSSLGLGPMGAALSLNGSALYFANRDTNSFGSCTLDATGAITSAMDMLIGVSRPVDVAVTPSGQFVYVLGTGSNNIQTMRIDPTFGPLPLAITPASINGQRLRIEPNGRFLYTPSLSGTLYGFAIDATSGALTPVPGSPFATGNINAGMAIVQPTP</sequence>
<comment type="similarity">
    <text evidence="1">Belongs to the cycloisomerase 2 family.</text>
</comment>
<keyword evidence="3" id="KW-0732">Signal</keyword>
<name>A0ABY3EMI6_9BURK</name>
<dbReference type="PANTHER" id="PTHR30344:SF1">
    <property type="entry name" value="6-PHOSPHOGLUCONOLACTONASE"/>
    <property type="match status" value="1"/>
</dbReference>
<dbReference type="Gene3D" id="2.60.40.1080">
    <property type="match status" value="1"/>
</dbReference>
<evidence type="ECO:0000313" key="5">
    <source>
        <dbReference type="Proteomes" id="UP000318943"/>
    </source>
</evidence>
<dbReference type="EMBL" id="VCIZ01000007">
    <property type="protein sequence ID" value="TSP12164.1"/>
    <property type="molecule type" value="Genomic_DNA"/>
</dbReference>
<dbReference type="PANTHER" id="PTHR30344">
    <property type="entry name" value="6-PHOSPHOGLUCONOLACTONASE-RELATED"/>
    <property type="match status" value="1"/>
</dbReference>
<dbReference type="InterPro" id="IPR050282">
    <property type="entry name" value="Cycloisomerase_2"/>
</dbReference>
<accession>A0ABY3EMI6</accession>
<feature type="signal peptide" evidence="3">
    <location>
        <begin position="1"/>
        <end position="26"/>
    </location>
</feature>
<keyword evidence="2" id="KW-0313">Glucose metabolism</keyword>
<dbReference type="Proteomes" id="UP000318943">
    <property type="component" value="Unassembled WGS sequence"/>
</dbReference>
<comment type="caution">
    <text evidence="4">The sequence shown here is derived from an EMBL/GenBank/DDBJ whole genome shotgun (WGS) entry which is preliminary data.</text>
</comment>
<dbReference type="SUPFAM" id="SSF101908">
    <property type="entry name" value="Putative isomerase YbhE"/>
    <property type="match status" value="1"/>
</dbReference>
<evidence type="ECO:0000313" key="4">
    <source>
        <dbReference type="EMBL" id="TSP12164.1"/>
    </source>
</evidence>
<reference evidence="4 5" key="1">
    <citation type="submission" date="2019-05" db="EMBL/GenBank/DDBJ databases">
        <title>Whole genome sequence analysis of Cupriavidus campinensis S14E4C strain.</title>
        <authorList>
            <person name="Abbaszade G."/>
            <person name="Szabo A."/>
            <person name="Toumi M."/>
            <person name="Toth E."/>
        </authorList>
    </citation>
    <scope>NUCLEOTIDE SEQUENCE [LARGE SCALE GENOMIC DNA]</scope>
    <source>
        <strain evidence="4 5">S14E4C</strain>
    </source>
</reference>